<gene>
    <name evidence="1" type="ORF">HWN36_05310</name>
</gene>
<evidence type="ECO:0000313" key="2">
    <source>
        <dbReference type="Proteomes" id="UP000570823"/>
    </source>
</evidence>
<dbReference type="RefSeq" id="WP_176788409.1">
    <property type="nucleotide sequence ID" value="NZ_JABXWR010000001.1"/>
</dbReference>
<organism evidence="1 2">
    <name type="scientific">Methanofollis tationis</name>
    <dbReference type="NCBI Taxonomy" id="81417"/>
    <lineage>
        <taxon>Archaea</taxon>
        <taxon>Methanobacteriati</taxon>
        <taxon>Methanobacteriota</taxon>
        <taxon>Stenosarchaea group</taxon>
        <taxon>Methanomicrobia</taxon>
        <taxon>Methanomicrobiales</taxon>
        <taxon>Methanomicrobiaceae</taxon>
        <taxon>Methanofollis</taxon>
    </lineage>
</organism>
<proteinExistence type="predicted"/>
<protein>
    <submittedName>
        <fullName evidence="1">Uncharacterized protein</fullName>
    </submittedName>
</protein>
<accession>A0A7K4HN90</accession>
<name>A0A7K4HN90_9EURY</name>
<dbReference type="Proteomes" id="UP000570823">
    <property type="component" value="Unassembled WGS sequence"/>
</dbReference>
<keyword evidence="2" id="KW-1185">Reference proteome</keyword>
<evidence type="ECO:0000313" key="1">
    <source>
        <dbReference type="EMBL" id="NVO66741.1"/>
    </source>
</evidence>
<sequence length="80" mass="9686">MERAHLSPPIFESDRDTDQFIATFLMHHFPDQQDIEWLAHFKDAHLSDDEARILIHAREIGSFQIFEFFSFKDFDDFLRR</sequence>
<reference evidence="1 2" key="1">
    <citation type="submission" date="2020-06" db="EMBL/GenBank/DDBJ databases">
        <title>Methanofollis fontis sp. nov., a methanogen isolated from marine sediments near a cold seep at Four-Way Closure Ridge offshore southwestern Taiwan.</title>
        <authorList>
            <person name="Chen S.-C."/>
            <person name="Teng N.-H."/>
            <person name="Lin Y.-S."/>
            <person name="Lai M.-C."/>
            <person name="Chen H.-H."/>
            <person name="Wang C.-C."/>
        </authorList>
    </citation>
    <scope>NUCLEOTIDE SEQUENCE [LARGE SCALE GENOMIC DNA]</scope>
    <source>
        <strain evidence="1 2">DSM 2702</strain>
    </source>
</reference>
<comment type="caution">
    <text evidence="1">The sequence shown here is derived from an EMBL/GenBank/DDBJ whole genome shotgun (WGS) entry which is preliminary data.</text>
</comment>
<dbReference type="EMBL" id="JABXWR010000001">
    <property type="protein sequence ID" value="NVO66741.1"/>
    <property type="molecule type" value="Genomic_DNA"/>
</dbReference>
<dbReference type="AlphaFoldDB" id="A0A7K4HN90"/>